<dbReference type="HOGENOM" id="CLU_720965_0_0_9"/>
<name>E4SER4_CALK2</name>
<sequence>MVGLMLDVGDGLALNIDKKIQIDFGGDEESFKLLFRFFEMCEECYYCPFCWDWCLKPEVFILSHFHEDHYKGLFFDVARSYFRSISQIYYPAIPVIDDEGTSQEFFKCLLSIMEYFIRYSLGKLNGFPAVDLITVFRIILGRSPKYSPLVRGMTIEINKRKFEVLWPPKEIKDEKVIGEVKRAINAFKNAMQRNSKLKEYFKKYNAILPKYISEKIDFDKHPGYIEKEELTIEEKEVSTTPAKRLEITPEIERANKLLRKAANRMSLVLRDMDNEILFMGDIENKETSIICEDLINKNLTKFEIIIPPHHGTHFSSKMERLSSYAILISCGAKLKRYIKPKLKDICKHVYSTYDFGNLYFSTMNGLICFSKVNYHRIFCRYKK</sequence>
<accession>E4SER4</accession>
<reference evidence="1 2" key="2">
    <citation type="journal article" date="2011" name="J. Bacteriol.">
        <title>Complete genome sequences for the anaerobic, extremely thermophilic plant biomass-degrading bacteria Caldicellulosiruptor hydrothermalis, Caldicellulosiruptor kristjanssonii, Caldicellulosiruptor kronotskyensis, Caldicellulosiruptor owensenis, and Caldicellulosiruptor lactoaceticus.</title>
        <authorList>
            <person name="Blumer-Schuette S.E."/>
            <person name="Ozdemir I."/>
            <person name="Mistry D."/>
            <person name="Lucas S."/>
            <person name="Lapidus A."/>
            <person name="Cheng J.F."/>
            <person name="Goodwin L.A."/>
            <person name="Pitluck S."/>
            <person name="Land M.L."/>
            <person name="Hauser L.J."/>
            <person name="Woyke T."/>
            <person name="Mikhailova N."/>
            <person name="Pati A."/>
            <person name="Kyrpides N.C."/>
            <person name="Ivanova N."/>
            <person name="Detter J.C."/>
            <person name="Walston-Davenport K."/>
            <person name="Han S."/>
            <person name="Adams M.W."/>
            <person name="Kelly R.M."/>
        </authorList>
    </citation>
    <scope>NUCLEOTIDE SEQUENCE [LARGE SCALE GENOMIC DNA]</scope>
    <source>
        <strain evidence="2">DSM 18902 / VKM B-2412 / 2002</strain>
    </source>
</reference>
<dbReference type="EMBL" id="CP002330">
    <property type="protein sequence ID" value="ADQ45551.1"/>
    <property type="molecule type" value="Genomic_DNA"/>
</dbReference>
<evidence type="ECO:0000313" key="2">
    <source>
        <dbReference type="Proteomes" id="UP000006835"/>
    </source>
</evidence>
<dbReference type="OrthoDB" id="49316at2"/>
<dbReference type="Proteomes" id="UP000006835">
    <property type="component" value="Chromosome"/>
</dbReference>
<evidence type="ECO:0008006" key="3">
    <source>
        <dbReference type="Google" id="ProtNLM"/>
    </source>
</evidence>
<dbReference type="SUPFAM" id="SSF56281">
    <property type="entry name" value="Metallo-hydrolase/oxidoreductase"/>
    <property type="match status" value="1"/>
</dbReference>
<dbReference type="Gene3D" id="3.60.15.10">
    <property type="entry name" value="Ribonuclease Z/Hydroxyacylglutathione hydrolase-like"/>
    <property type="match status" value="1"/>
</dbReference>
<dbReference type="RefSeq" id="WP_013429700.1">
    <property type="nucleotide sequence ID" value="NC_014720.1"/>
</dbReference>
<protein>
    <recommendedName>
        <fullName evidence="3">Metallo-beta-lactamase domain-containing protein</fullName>
    </recommendedName>
</protein>
<organism evidence="1 2">
    <name type="scientific">Caldicellulosiruptor kronotskyensis (strain DSM 18902 / VKM B-2412 / 2002)</name>
    <dbReference type="NCBI Taxonomy" id="632348"/>
    <lineage>
        <taxon>Bacteria</taxon>
        <taxon>Bacillati</taxon>
        <taxon>Bacillota</taxon>
        <taxon>Bacillota incertae sedis</taxon>
        <taxon>Caldicellulosiruptorales</taxon>
        <taxon>Caldicellulosiruptoraceae</taxon>
        <taxon>Caldicellulosiruptor</taxon>
    </lineage>
</organism>
<keyword evidence="2" id="KW-1185">Reference proteome</keyword>
<evidence type="ECO:0000313" key="1">
    <source>
        <dbReference type="EMBL" id="ADQ45551.1"/>
    </source>
</evidence>
<dbReference type="KEGG" id="ckn:Calkro_0657"/>
<proteinExistence type="predicted"/>
<dbReference type="PATRIC" id="fig|632348.3.peg.698"/>
<reference key="1">
    <citation type="submission" date="2010-11" db="EMBL/GenBank/DDBJ databases">
        <title>Complete sequence of Caldicellulosiruptor kronotskyensis 2002.</title>
        <authorList>
            <consortium name="US DOE Joint Genome Institute"/>
            <person name="Lucas S."/>
            <person name="Copeland A."/>
            <person name="Lapidus A."/>
            <person name="Cheng J.-F."/>
            <person name="Bruce D."/>
            <person name="Goodwin L."/>
            <person name="Pitluck S."/>
            <person name="Davenport K."/>
            <person name="Detter J.C."/>
            <person name="Han C."/>
            <person name="Tapia R."/>
            <person name="Land M."/>
            <person name="Hauser L."/>
            <person name="Jeffries C."/>
            <person name="Kyrpides N."/>
            <person name="Ivanova N."/>
            <person name="Mikhailova N."/>
            <person name="Blumer-Schuette S.E."/>
            <person name="Kelly R.M."/>
            <person name="Woyke T."/>
        </authorList>
    </citation>
    <scope>NUCLEOTIDE SEQUENCE</scope>
    <source>
        <strain>2002</strain>
    </source>
</reference>
<gene>
    <name evidence="1" type="ordered locus">Calkro_0657</name>
</gene>
<dbReference type="InterPro" id="IPR036866">
    <property type="entry name" value="RibonucZ/Hydroxyglut_hydro"/>
</dbReference>
<dbReference type="AlphaFoldDB" id="E4SER4"/>